<sequence>MVSILLCKYKHHSIFHCVITISPQTLSEVEESPGMDDEGELNPVNVVVLESEETINDVLNVECEDVHAIMGGGEHDDVGDGIVGSIGKKQLSRDVQTQEYEGGGQNVGLDKGGADDWVTVDDIQGGG</sequence>
<evidence type="ECO:0000313" key="1">
    <source>
        <dbReference type="EMBL" id="MED6106921.1"/>
    </source>
</evidence>
<keyword evidence="2" id="KW-1185">Reference proteome</keyword>
<evidence type="ECO:0000313" key="2">
    <source>
        <dbReference type="Proteomes" id="UP001341840"/>
    </source>
</evidence>
<reference evidence="1 2" key="1">
    <citation type="journal article" date="2023" name="Plants (Basel)">
        <title>Bridging the Gap: Combining Genomics and Transcriptomics Approaches to Understand Stylosanthes scabra, an Orphan Legume from the Brazilian Caatinga.</title>
        <authorList>
            <person name="Ferreira-Neto J.R.C."/>
            <person name="da Silva M.D."/>
            <person name="Binneck E."/>
            <person name="de Melo N.F."/>
            <person name="da Silva R.H."/>
            <person name="de Melo A.L.T.M."/>
            <person name="Pandolfi V."/>
            <person name="Bustamante F.O."/>
            <person name="Brasileiro-Vidal A.C."/>
            <person name="Benko-Iseppon A.M."/>
        </authorList>
    </citation>
    <scope>NUCLEOTIDE SEQUENCE [LARGE SCALE GENOMIC DNA]</scope>
    <source>
        <tissue evidence="1">Leaves</tissue>
    </source>
</reference>
<gene>
    <name evidence="1" type="ORF">PIB30_009222</name>
</gene>
<dbReference type="EMBL" id="JASCZI010000021">
    <property type="protein sequence ID" value="MED6106921.1"/>
    <property type="molecule type" value="Genomic_DNA"/>
</dbReference>
<accession>A0ABU6Q511</accession>
<dbReference type="Proteomes" id="UP001341840">
    <property type="component" value="Unassembled WGS sequence"/>
</dbReference>
<proteinExistence type="predicted"/>
<name>A0ABU6Q511_9FABA</name>
<protein>
    <submittedName>
        <fullName evidence="1">Uncharacterized protein</fullName>
    </submittedName>
</protein>
<comment type="caution">
    <text evidence="1">The sequence shown here is derived from an EMBL/GenBank/DDBJ whole genome shotgun (WGS) entry which is preliminary data.</text>
</comment>
<organism evidence="1 2">
    <name type="scientific">Stylosanthes scabra</name>
    <dbReference type="NCBI Taxonomy" id="79078"/>
    <lineage>
        <taxon>Eukaryota</taxon>
        <taxon>Viridiplantae</taxon>
        <taxon>Streptophyta</taxon>
        <taxon>Embryophyta</taxon>
        <taxon>Tracheophyta</taxon>
        <taxon>Spermatophyta</taxon>
        <taxon>Magnoliopsida</taxon>
        <taxon>eudicotyledons</taxon>
        <taxon>Gunneridae</taxon>
        <taxon>Pentapetalae</taxon>
        <taxon>rosids</taxon>
        <taxon>fabids</taxon>
        <taxon>Fabales</taxon>
        <taxon>Fabaceae</taxon>
        <taxon>Papilionoideae</taxon>
        <taxon>50 kb inversion clade</taxon>
        <taxon>dalbergioids sensu lato</taxon>
        <taxon>Dalbergieae</taxon>
        <taxon>Pterocarpus clade</taxon>
        <taxon>Stylosanthes</taxon>
    </lineage>
</organism>